<comment type="caution">
    <text evidence="1">The sequence shown here is derived from an EMBL/GenBank/DDBJ whole genome shotgun (WGS) entry which is preliminary data.</text>
</comment>
<organism evidence="1 2">
    <name type="scientific">Protopolystoma xenopodis</name>
    <dbReference type="NCBI Taxonomy" id="117903"/>
    <lineage>
        <taxon>Eukaryota</taxon>
        <taxon>Metazoa</taxon>
        <taxon>Spiralia</taxon>
        <taxon>Lophotrochozoa</taxon>
        <taxon>Platyhelminthes</taxon>
        <taxon>Monogenea</taxon>
        <taxon>Polyopisthocotylea</taxon>
        <taxon>Polystomatidea</taxon>
        <taxon>Polystomatidae</taxon>
        <taxon>Protopolystoma</taxon>
    </lineage>
</organism>
<evidence type="ECO:0000313" key="2">
    <source>
        <dbReference type="Proteomes" id="UP000784294"/>
    </source>
</evidence>
<dbReference type="EMBL" id="CAAALY010261471">
    <property type="protein sequence ID" value="VEL39508.1"/>
    <property type="molecule type" value="Genomic_DNA"/>
</dbReference>
<protein>
    <submittedName>
        <fullName evidence="1">Uncharacterized protein</fullName>
    </submittedName>
</protein>
<dbReference type="AlphaFoldDB" id="A0A448XLJ5"/>
<keyword evidence="2" id="KW-1185">Reference proteome</keyword>
<evidence type="ECO:0000313" key="1">
    <source>
        <dbReference type="EMBL" id="VEL39508.1"/>
    </source>
</evidence>
<gene>
    <name evidence="1" type="ORF">PXEA_LOCUS32948</name>
</gene>
<dbReference type="Proteomes" id="UP000784294">
    <property type="component" value="Unassembled WGS sequence"/>
</dbReference>
<proteinExistence type="predicted"/>
<name>A0A448XLJ5_9PLAT</name>
<accession>A0A448XLJ5</accession>
<sequence length="121" mass="13722">MSSKNVRLSDERSASLDHRLCRRSPRGRWLWKAPSCLNPLNARDRANREPDTNSNLHPLVVSLVGCVSGLCDWRRLSAAEPRKRVQLACVTAAEHGKVARPTVCLSDPRANRLRLQKWRSD</sequence>
<reference evidence="1" key="1">
    <citation type="submission" date="2018-11" db="EMBL/GenBank/DDBJ databases">
        <authorList>
            <consortium name="Pathogen Informatics"/>
        </authorList>
    </citation>
    <scope>NUCLEOTIDE SEQUENCE</scope>
</reference>